<protein>
    <recommendedName>
        <fullName evidence="4">Lectin/glucanase superfamily protein</fullName>
    </recommendedName>
</protein>
<proteinExistence type="predicted"/>
<keyword evidence="2" id="KW-0472">Membrane</keyword>
<feature type="region of interest" description="Disordered" evidence="1">
    <location>
        <begin position="98"/>
        <end position="123"/>
    </location>
</feature>
<organism evidence="3">
    <name type="scientific">viral metagenome</name>
    <dbReference type="NCBI Taxonomy" id="1070528"/>
    <lineage>
        <taxon>unclassified sequences</taxon>
        <taxon>metagenomes</taxon>
        <taxon>organismal metagenomes</taxon>
    </lineage>
</organism>
<dbReference type="EMBL" id="MN739408">
    <property type="protein sequence ID" value="QHT03261.1"/>
    <property type="molecule type" value="Genomic_DNA"/>
</dbReference>
<sequence length="391" mass="40850">MGGSSSKTVLPPILGVDPTKGTYSGDYVTQLAATNAAAQQAAYKVAQSAYGAASTWKTVAYSVVGIVIAVLVGISIYDIYARITGKKTIMWPGAVQVSAPSSTTTPPSTVGVGSGSSPYSSTESDSAYKTVGITGPTGPTGPGGLPIGMAPPPPLLWEWWYGSPSMAGAVDGTGTTVVPAMNAPLSAGNQGAYGMQWWMYIKDWNYGYGKEKPIIVRPDATNSAVMNPRVVLHPTDNSLRISVSVFPSDESGAVSEPAAAGHHGSTDDVFICEVPNIPLQSWFSVSLTVFERNLDVYLNGMLVKSCFMSGVPKPAIGDIQVTPEGGFSGMVCGLTTSNKMINPSDALAFYSSDNSCHTISDKPAAAINTTGYSVKFGVYDTVGRQVKEYTF</sequence>
<accession>A0A6C0CFP8</accession>
<evidence type="ECO:0000313" key="3">
    <source>
        <dbReference type="EMBL" id="QHT03261.1"/>
    </source>
</evidence>
<evidence type="ECO:0008006" key="4">
    <source>
        <dbReference type="Google" id="ProtNLM"/>
    </source>
</evidence>
<keyword evidence="2" id="KW-1133">Transmembrane helix</keyword>
<reference evidence="3" key="1">
    <citation type="journal article" date="2020" name="Nature">
        <title>Giant virus diversity and host interactions through global metagenomics.</title>
        <authorList>
            <person name="Schulz F."/>
            <person name="Roux S."/>
            <person name="Paez-Espino D."/>
            <person name="Jungbluth S."/>
            <person name="Walsh D.A."/>
            <person name="Denef V.J."/>
            <person name="McMahon K.D."/>
            <person name="Konstantinidis K.T."/>
            <person name="Eloe-Fadrosh E.A."/>
            <person name="Kyrpides N.C."/>
            <person name="Woyke T."/>
        </authorList>
    </citation>
    <scope>NUCLEOTIDE SEQUENCE</scope>
    <source>
        <strain evidence="3">GVMAG-M-3300020728-1</strain>
    </source>
</reference>
<evidence type="ECO:0000256" key="1">
    <source>
        <dbReference type="SAM" id="MobiDB-lite"/>
    </source>
</evidence>
<dbReference type="AlphaFoldDB" id="A0A6C0CFP8"/>
<feature type="transmembrane region" description="Helical" evidence="2">
    <location>
        <begin position="59"/>
        <end position="80"/>
    </location>
</feature>
<keyword evidence="2" id="KW-0812">Transmembrane</keyword>
<name>A0A6C0CFP8_9ZZZZ</name>
<evidence type="ECO:0000256" key="2">
    <source>
        <dbReference type="SAM" id="Phobius"/>
    </source>
</evidence>